<dbReference type="PANTHER" id="PTHR37017">
    <property type="entry name" value="AB HYDROLASE-1 DOMAIN-CONTAINING PROTEIN-RELATED"/>
    <property type="match status" value="1"/>
</dbReference>
<dbReference type="InterPro" id="IPR029058">
    <property type="entry name" value="AB_hydrolase_fold"/>
</dbReference>
<dbReference type="Pfam" id="PF12697">
    <property type="entry name" value="Abhydrolase_6"/>
    <property type="match status" value="1"/>
</dbReference>
<proteinExistence type="predicted"/>
<dbReference type="InterPro" id="IPR000073">
    <property type="entry name" value="AB_hydrolase_1"/>
</dbReference>
<keyword evidence="4" id="KW-1185">Reference proteome</keyword>
<name>A0A418M1W1_9BACT</name>
<keyword evidence="3" id="KW-0378">Hydrolase</keyword>
<organism evidence="3 4">
    <name type="scientific">Fibrisoma montanum</name>
    <dbReference type="NCBI Taxonomy" id="2305895"/>
    <lineage>
        <taxon>Bacteria</taxon>
        <taxon>Pseudomonadati</taxon>
        <taxon>Bacteroidota</taxon>
        <taxon>Cytophagia</taxon>
        <taxon>Cytophagales</taxon>
        <taxon>Spirosomataceae</taxon>
        <taxon>Fibrisoma</taxon>
    </lineage>
</organism>
<evidence type="ECO:0000256" key="1">
    <source>
        <dbReference type="SAM" id="SignalP"/>
    </source>
</evidence>
<reference evidence="3 4" key="1">
    <citation type="submission" date="2018-08" db="EMBL/GenBank/DDBJ databases">
        <title>Fibrisoma montanum sp. nov., isolated from Danxia mountain soil.</title>
        <authorList>
            <person name="Huang Y."/>
        </authorList>
    </citation>
    <scope>NUCLEOTIDE SEQUENCE [LARGE SCALE GENOMIC DNA]</scope>
    <source>
        <strain evidence="3 4">HYT19</strain>
    </source>
</reference>
<dbReference type="PANTHER" id="PTHR37017:SF11">
    <property type="entry name" value="ESTERASE_LIPASE_THIOESTERASE DOMAIN-CONTAINING PROTEIN"/>
    <property type="match status" value="1"/>
</dbReference>
<evidence type="ECO:0000313" key="3">
    <source>
        <dbReference type="EMBL" id="RIV19485.1"/>
    </source>
</evidence>
<dbReference type="GO" id="GO:0016787">
    <property type="term" value="F:hydrolase activity"/>
    <property type="evidence" value="ECO:0007669"/>
    <property type="project" value="UniProtKB-KW"/>
</dbReference>
<keyword evidence="1" id="KW-0732">Signal</keyword>
<gene>
    <name evidence="3" type="ORF">DYU11_25670</name>
</gene>
<evidence type="ECO:0000313" key="4">
    <source>
        <dbReference type="Proteomes" id="UP000283523"/>
    </source>
</evidence>
<evidence type="ECO:0000259" key="2">
    <source>
        <dbReference type="Pfam" id="PF12697"/>
    </source>
</evidence>
<dbReference type="InterPro" id="IPR052897">
    <property type="entry name" value="Sec-Metab_Biosynth_Hydrolase"/>
</dbReference>
<dbReference type="EMBL" id="QXED01000008">
    <property type="protein sequence ID" value="RIV19485.1"/>
    <property type="molecule type" value="Genomic_DNA"/>
</dbReference>
<dbReference type="AlphaFoldDB" id="A0A418M1W1"/>
<accession>A0A418M1W1</accession>
<protein>
    <submittedName>
        <fullName evidence="3">Alpha/beta fold hydrolase</fullName>
    </submittedName>
</protein>
<feature type="signal peptide" evidence="1">
    <location>
        <begin position="1"/>
        <end position="25"/>
    </location>
</feature>
<sequence length="276" mass="30214">MFYSQHIFFMKLLLTLIIMASPFLAASCNDNQTAPPSKPTFVFVHGTFADDYAWHLIKPKLEQAGYNVVAFNLPAHGTDQTPVSQANFDLYVNTVVSKINAISGKVVLLGHSMGGFVVTQVAEKIPSKIEKLVYLCAFLPKSGQTLYELASSDSESLIGPNLHPEENGLVASLPPNILVQVFAVDASEGIQKIAAKTRPEPLAVFQAKASLTDANFGKIPKYYIKTLKDQGVGPALQQRMIDGYPGKIAKVYTMDTSHSPYWAKPDELVKILKEIN</sequence>
<feature type="chain" id="PRO_5018975470" evidence="1">
    <location>
        <begin position="26"/>
        <end position="276"/>
    </location>
</feature>
<comment type="caution">
    <text evidence="3">The sequence shown here is derived from an EMBL/GenBank/DDBJ whole genome shotgun (WGS) entry which is preliminary data.</text>
</comment>
<dbReference type="SUPFAM" id="SSF53474">
    <property type="entry name" value="alpha/beta-Hydrolases"/>
    <property type="match status" value="1"/>
</dbReference>
<dbReference type="Gene3D" id="3.40.50.1820">
    <property type="entry name" value="alpha/beta hydrolase"/>
    <property type="match status" value="1"/>
</dbReference>
<feature type="domain" description="AB hydrolase-1" evidence="2">
    <location>
        <begin position="41"/>
        <end position="270"/>
    </location>
</feature>
<dbReference type="Proteomes" id="UP000283523">
    <property type="component" value="Unassembled WGS sequence"/>
</dbReference>